<reference evidence="2" key="1">
    <citation type="submission" date="2018-02" db="EMBL/GenBank/DDBJ databases">
        <title>Rhizophora mucronata_Transcriptome.</title>
        <authorList>
            <person name="Meera S.P."/>
            <person name="Sreeshan A."/>
            <person name="Augustine A."/>
        </authorList>
    </citation>
    <scope>NUCLEOTIDE SEQUENCE</scope>
    <source>
        <tissue evidence="2">Leaf</tissue>
    </source>
</reference>
<protein>
    <submittedName>
        <fullName evidence="2">Uncharacterized protein</fullName>
    </submittedName>
</protein>
<organism evidence="2">
    <name type="scientific">Rhizophora mucronata</name>
    <name type="common">Asiatic mangrove</name>
    <dbReference type="NCBI Taxonomy" id="61149"/>
    <lineage>
        <taxon>Eukaryota</taxon>
        <taxon>Viridiplantae</taxon>
        <taxon>Streptophyta</taxon>
        <taxon>Embryophyta</taxon>
        <taxon>Tracheophyta</taxon>
        <taxon>Spermatophyta</taxon>
        <taxon>Magnoliopsida</taxon>
        <taxon>eudicotyledons</taxon>
        <taxon>Gunneridae</taxon>
        <taxon>Pentapetalae</taxon>
        <taxon>rosids</taxon>
        <taxon>fabids</taxon>
        <taxon>Malpighiales</taxon>
        <taxon>Rhizophoraceae</taxon>
        <taxon>Rhizophora</taxon>
    </lineage>
</organism>
<dbReference type="AlphaFoldDB" id="A0A2P2MM35"/>
<name>A0A2P2MM35_RHIMU</name>
<proteinExistence type="predicted"/>
<feature type="compositionally biased region" description="Polar residues" evidence="1">
    <location>
        <begin position="1"/>
        <end position="10"/>
    </location>
</feature>
<dbReference type="EMBL" id="GGEC01050783">
    <property type="protein sequence ID" value="MBX31267.1"/>
    <property type="molecule type" value="Transcribed_RNA"/>
</dbReference>
<sequence length="53" mass="6144">MKPTSIASFTKRTKEENENKGLKIRDISFQTHWSTSRQLESLHSLITPGSRRN</sequence>
<evidence type="ECO:0000256" key="1">
    <source>
        <dbReference type="SAM" id="MobiDB-lite"/>
    </source>
</evidence>
<evidence type="ECO:0000313" key="2">
    <source>
        <dbReference type="EMBL" id="MBX31267.1"/>
    </source>
</evidence>
<feature type="compositionally biased region" description="Basic and acidic residues" evidence="1">
    <location>
        <begin position="12"/>
        <end position="21"/>
    </location>
</feature>
<accession>A0A2P2MM35</accession>
<feature type="region of interest" description="Disordered" evidence="1">
    <location>
        <begin position="1"/>
        <end position="21"/>
    </location>
</feature>